<protein>
    <recommendedName>
        <fullName evidence="9">E3 ubiquitin-protein ligase TM129</fullName>
    </recommendedName>
</protein>
<dbReference type="Proteomes" id="UP001374579">
    <property type="component" value="Unassembled WGS sequence"/>
</dbReference>
<evidence type="ECO:0000256" key="5">
    <source>
        <dbReference type="ARBA" id="ARBA00023136"/>
    </source>
</evidence>
<feature type="transmembrane region" description="Helical" evidence="6">
    <location>
        <begin position="6"/>
        <end position="24"/>
    </location>
</feature>
<dbReference type="GO" id="GO:0005783">
    <property type="term" value="C:endoplasmic reticulum"/>
    <property type="evidence" value="ECO:0007669"/>
    <property type="project" value="TreeGrafter"/>
</dbReference>
<comment type="similarity">
    <text evidence="2">Belongs to the TMEM129 family.</text>
</comment>
<dbReference type="EMBL" id="JBAMIC010000003">
    <property type="protein sequence ID" value="KAK7108994.1"/>
    <property type="molecule type" value="Genomic_DNA"/>
</dbReference>
<keyword evidence="8" id="KW-1185">Reference proteome</keyword>
<evidence type="ECO:0000313" key="7">
    <source>
        <dbReference type="EMBL" id="KAK7108994.1"/>
    </source>
</evidence>
<dbReference type="PANTHER" id="PTHR31322">
    <property type="entry name" value="E3 UBIQUITIN-PROTEIN LIGASE TM129"/>
    <property type="match status" value="1"/>
</dbReference>
<keyword evidence="3 6" id="KW-0812">Transmembrane</keyword>
<reference evidence="7 8" key="1">
    <citation type="submission" date="2024-02" db="EMBL/GenBank/DDBJ databases">
        <title>Chromosome-scale genome assembly of the rough periwinkle Littorina saxatilis.</title>
        <authorList>
            <person name="De Jode A."/>
            <person name="Faria R."/>
            <person name="Formenti G."/>
            <person name="Sims Y."/>
            <person name="Smith T.P."/>
            <person name="Tracey A."/>
            <person name="Wood J.M.D."/>
            <person name="Zagrodzka Z.B."/>
            <person name="Johannesson K."/>
            <person name="Butlin R.K."/>
            <person name="Leder E.H."/>
        </authorList>
    </citation>
    <scope>NUCLEOTIDE SEQUENCE [LARGE SCALE GENOMIC DNA]</scope>
    <source>
        <strain evidence="7">Snail1</strain>
        <tissue evidence="7">Muscle</tissue>
    </source>
</reference>
<feature type="transmembrane region" description="Helical" evidence="6">
    <location>
        <begin position="96"/>
        <end position="117"/>
    </location>
</feature>
<gene>
    <name evidence="7" type="ORF">V1264_013115</name>
</gene>
<proteinExistence type="inferred from homology"/>
<comment type="caution">
    <text evidence="7">The sequence shown here is derived from an EMBL/GenBank/DDBJ whole genome shotgun (WGS) entry which is preliminary data.</text>
</comment>
<name>A0AAN9GID9_9CAEN</name>
<evidence type="ECO:0000256" key="3">
    <source>
        <dbReference type="ARBA" id="ARBA00022692"/>
    </source>
</evidence>
<dbReference type="Pfam" id="PF10272">
    <property type="entry name" value="Tmpp129"/>
    <property type="match status" value="1"/>
</dbReference>
<keyword evidence="4 6" id="KW-1133">Transmembrane helix</keyword>
<dbReference type="AlphaFoldDB" id="A0AAN9GID9"/>
<accession>A0AAN9GID9</accession>
<evidence type="ECO:0000256" key="4">
    <source>
        <dbReference type="ARBA" id="ARBA00022989"/>
    </source>
</evidence>
<evidence type="ECO:0008006" key="9">
    <source>
        <dbReference type="Google" id="ProtNLM"/>
    </source>
</evidence>
<dbReference type="InterPro" id="IPR018801">
    <property type="entry name" value="TM129"/>
</dbReference>
<dbReference type="SUPFAM" id="SSF57850">
    <property type="entry name" value="RING/U-box"/>
    <property type="match status" value="1"/>
</dbReference>
<dbReference type="GO" id="GO:0016020">
    <property type="term" value="C:membrane"/>
    <property type="evidence" value="ECO:0007669"/>
    <property type="project" value="UniProtKB-SubCell"/>
</dbReference>
<evidence type="ECO:0000256" key="1">
    <source>
        <dbReference type="ARBA" id="ARBA00004141"/>
    </source>
</evidence>
<evidence type="ECO:0000313" key="8">
    <source>
        <dbReference type="Proteomes" id="UP001374579"/>
    </source>
</evidence>
<sequence>MDPGVSMYLFYSLMYGFFCLCFIAPPTEFVSAGLTIQNMFSSFLGSEEMTFVEYHIRKTTATAFIHSLLPLGYYLGLGLFAPELSLFALWELNMALQLLLSLCILPPLSLGLMVLYWHQDTWDRHPIATQLAELSNGGSWRAVASSINTEFRRIDKFASGAHGRRLYVTDSWILKTTTYYLYVAHQNDINLVLEEAEEHPLSYENPTAAQFLNISIRRVEPHLKDFQIRLNALEYSDLRGKLQAQVQNARHIVVRQSLSDQFLEAFSSTVSENPGFRPSPHLELEQCIGCMQKESDVKLQKNCREGNPPEAGEPAGGPPCVQCFCRPMWCLECMGKWFASRQDQQRPETWLSGKAPCPTCRSVFCMLDVVKILKEQ</sequence>
<keyword evidence="5 6" id="KW-0472">Membrane</keyword>
<dbReference type="GO" id="GO:0061630">
    <property type="term" value="F:ubiquitin protein ligase activity"/>
    <property type="evidence" value="ECO:0007669"/>
    <property type="project" value="InterPro"/>
</dbReference>
<evidence type="ECO:0000256" key="2">
    <source>
        <dbReference type="ARBA" id="ARBA00007332"/>
    </source>
</evidence>
<dbReference type="GO" id="GO:0016567">
    <property type="term" value="P:protein ubiquitination"/>
    <property type="evidence" value="ECO:0007669"/>
    <property type="project" value="InterPro"/>
</dbReference>
<comment type="subcellular location">
    <subcellularLocation>
        <location evidence="1">Membrane</location>
        <topology evidence="1">Multi-pass membrane protein</topology>
    </subcellularLocation>
</comment>
<feature type="transmembrane region" description="Helical" evidence="6">
    <location>
        <begin position="71"/>
        <end position="90"/>
    </location>
</feature>
<dbReference type="PANTHER" id="PTHR31322:SF2">
    <property type="entry name" value="E3 UBIQUITIN-PROTEIN LIGASE TM129"/>
    <property type="match status" value="1"/>
</dbReference>
<organism evidence="7 8">
    <name type="scientific">Littorina saxatilis</name>
    <dbReference type="NCBI Taxonomy" id="31220"/>
    <lineage>
        <taxon>Eukaryota</taxon>
        <taxon>Metazoa</taxon>
        <taxon>Spiralia</taxon>
        <taxon>Lophotrochozoa</taxon>
        <taxon>Mollusca</taxon>
        <taxon>Gastropoda</taxon>
        <taxon>Caenogastropoda</taxon>
        <taxon>Littorinimorpha</taxon>
        <taxon>Littorinoidea</taxon>
        <taxon>Littorinidae</taxon>
        <taxon>Littorina</taxon>
    </lineage>
</organism>
<evidence type="ECO:0000256" key="6">
    <source>
        <dbReference type="SAM" id="Phobius"/>
    </source>
</evidence>